<dbReference type="AlphaFoldDB" id="A0A1M7GCP2"/>
<evidence type="ECO:0000256" key="2">
    <source>
        <dbReference type="SAM" id="SignalP"/>
    </source>
</evidence>
<protein>
    <submittedName>
        <fullName evidence="3">Uncharacterized protein</fullName>
    </submittedName>
</protein>
<evidence type="ECO:0000313" key="3">
    <source>
        <dbReference type="EMBL" id="SHM14060.1"/>
    </source>
</evidence>
<evidence type="ECO:0000256" key="1">
    <source>
        <dbReference type="SAM" id="MobiDB-lite"/>
    </source>
</evidence>
<organism evidence="3 4">
    <name type="scientific">Flavobacterium saccharophilum</name>
    <dbReference type="NCBI Taxonomy" id="29534"/>
    <lineage>
        <taxon>Bacteria</taxon>
        <taxon>Pseudomonadati</taxon>
        <taxon>Bacteroidota</taxon>
        <taxon>Flavobacteriia</taxon>
        <taxon>Flavobacteriales</taxon>
        <taxon>Flavobacteriaceae</taxon>
        <taxon>Flavobacterium</taxon>
    </lineage>
</organism>
<keyword evidence="4" id="KW-1185">Reference proteome</keyword>
<sequence length="52" mass="5824">MKKLVVLFSLFFLVLGGSIEAQSGHYKNGKGSSHKGGKYKNSSTHNHYKKRK</sequence>
<feature type="region of interest" description="Disordered" evidence="1">
    <location>
        <begin position="22"/>
        <end position="52"/>
    </location>
</feature>
<reference evidence="4" key="1">
    <citation type="submission" date="2016-11" db="EMBL/GenBank/DDBJ databases">
        <authorList>
            <person name="Varghese N."/>
            <person name="Submissions S."/>
        </authorList>
    </citation>
    <scope>NUCLEOTIDE SEQUENCE [LARGE SCALE GENOMIC DNA]</scope>
    <source>
        <strain evidence="4">DSM 1811</strain>
    </source>
</reference>
<dbReference type="Proteomes" id="UP000184121">
    <property type="component" value="Unassembled WGS sequence"/>
</dbReference>
<dbReference type="RefSeq" id="WP_159433464.1">
    <property type="nucleotide sequence ID" value="NZ_FRBY01000003.1"/>
</dbReference>
<feature type="chain" id="PRO_5012455279" evidence="2">
    <location>
        <begin position="22"/>
        <end position="52"/>
    </location>
</feature>
<gene>
    <name evidence="3" type="ORF">SAMN05444366_2496</name>
</gene>
<feature type="compositionally biased region" description="Low complexity" evidence="1">
    <location>
        <begin position="22"/>
        <end position="31"/>
    </location>
</feature>
<feature type="signal peptide" evidence="2">
    <location>
        <begin position="1"/>
        <end position="21"/>
    </location>
</feature>
<keyword evidence="2" id="KW-0732">Signal</keyword>
<evidence type="ECO:0000313" key="4">
    <source>
        <dbReference type="Proteomes" id="UP000184121"/>
    </source>
</evidence>
<proteinExistence type="predicted"/>
<dbReference type="STRING" id="29534.SAMN05444366_2496"/>
<accession>A0A1M7GCP2</accession>
<dbReference type="EMBL" id="FRBY01000003">
    <property type="protein sequence ID" value="SHM14060.1"/>
    <property type="molecule type" value="Genomic_DNA"/>
</dbReference>
<name>A0A1M7GCP2_9FLAO</name>